<dbReference type="AlphaFoldDB" id="A0A9D2MYW9"/>
<organism evidence="2 3">
    <name type="scientific">Candidatus Enterocloster excrementipullorum</name>
    <dbReference type="NCBI Taxonomy" id="2838559"/>
    <lineage>
        <taxon>Bacteria</taxon>
        <taxon>Bacillati</taxon>
        <taxon>Bacillota</taxon>
        <taxon>Clostridia</taxon>
        <taxon>Lachnospirales</taxon>
        <taxon>Lachnospiraceae</taxon>
        <taxon>Enterocloster</taxon>
    </lineage>
</organism>
<evidence type="ECO:0000256" key="1">
    <source>
        <dbReference type="SAM" id="SignalP"/>
    </source>
</evidence>
<reference evidence="2" key="1">
    <citation type="journal article" date="2021" name="PeerJ">
        <title>Extensive microbial diversity within the chicken gut microbiome revealed by metagenomics and culture.</title>
        <authorList>
            <person name="Gilroy R."/>
            <person name="Ravi A."/>
            <person name="Getino M."/>
            <person name="Pursley I."/>
            <person name="Horton D.L."/>
            <person name="Alikhan N.F."/>
            <person name="Baker D."/>
            <person name="Gharbi K."/>
            <person name="Hall N."/>
            <person name="Watson M."/>
            <person name="Adriaenssens E.M."/>
            <person name="Foster-Nyarko E."/>
            <person name="Jarju S."/>
            <person name="Secka A."/>
            <person name="Antonio M."/>
            <person name="Oren A."/>
            <person name="Chaudhuri R.R."/>
            <person name="La Ragione R."/>
            <person name="Hildebrand F."/>
            <person name="Pallen M.J."/>
        </authorList>
    </citation>
    <scope>NUCLEOTIDE SEQUENCE</scope>
    <source>
        <strain evidence="2">CHK180-15479</strain>
    </source>
</reference>
<protein>
    <submittedName>
        <fullName evidence="2">Uncharacterized protein</fullName>
    </submittedName>
</protein>
<evidence type="ECO:0000313" key="2">
    <source>
        <dbReference type="EMBL" id="HJC05710.1"/>
    </source>
</evidence>
<comment type="caution">
    <text evidence="2">The sequence shown here is derived from an EMBL/GenBank/DDBJ whole genome shotgun (WGS) entry which is preliminary data.</text>
</comment>
<sequence length="180" mass="19237">MKKLLLFLASTLMAASMSLVSLAGSWQQDTYGWRYLNDNGTYSSSSWQWIDGNGDGIAEDYYFDANGYCLMNGTAPDGSTVNADGAWTVDGVVQTQVLSSQALLPPAVSETLPVSPEAAQIPEAIPQTAADAEPIAATVWLSRTGSKYHSNPSCSNMKNPIESTLDQAIAQGRDACSKCW</sequence>
<keyword evidence="1" id="KW-0732">Signal</keyword>
<reference evidence="2" key="2">
    <citation type="submission" date="2021-04" db="EMBL/GenBank/DDBJ databases">
        <authorList>
            <person name="Gilroy R."/>
        </authorList>
    </citation>
    <scope>NUCLEOTIDE SEQUENCE</scope>
    <source>
        <strain evidence="2">CHK180-15479</strain>
    </source>
</reference>
<feature type="chain" id="PRO_5038995353" evidence="1">
    <location>
        <begin position="24"/>
        <end position="180"/>
    </location>
</feature>
<accession>A0A9D2MYW9</accession>
<dbReference type="Proteomes" id="UP000823910">
    <property type="component" value="Unassembled WGS sequence"/>
</dbReference>
<dbReference type="Gene3D" id="2.10.270.10">
    <property type="entry name" value="Cholin Binding"/>
    <property type="match status" value="1"/>
</dbReference>
<proteinExistence type="predicted"/>
<evidence type="ECO:0000313" key="3">
    <source>
        <dbReference type="Proteomes" id="UP000823910"/>
    </source>
</evidence>
<feature type="signal peptide" evidence="1">
    <location>
        <begin position="1"/>
        <end position="23"/>
    </location>
</feature>
<dbReference type="SUPFAM" id="SSF69360">
    <property type="entry name" value="Cell wall binding repeat"/>
    <property type="match status" value="1"/>
</dbReference>
<gene>
    <name evidence="2" type="ORF">H9704_06090</name>
</gene>
<name>A0A9D2MYW9_9FIRM</name>
<dbReference type="EMBL" id="DWWT01000026">
    <property type="protein sequence ID" value="HJC05710.1"/>
    <property type="molecule type" value="Genomic_DNA"/>
</dbReference>